<feature type="domain" description="F-box" evidence="2">
    <location>
        <begin position="617"/>
        <end position="650"/>
    </location>
</feature>
<feature type="compositionally biased region" description="Low complexity" evidence="1">
    <location>
        <begin position="166"/>
        <end position="177"/>
    </location>
</feature>
<evidence type="ECO:0000256" key="1">
    <source>
        <dbReference type="SAM" id="MobiDB-lite"/>
    </source>
</evidence>
<sequence length="839" mass="87352">MTSFAKACVDLSNNLRNLRFTKSSSSSGNSNSGSNTNSPDLSTHSDANKLTQQPDSGMGATGGSSVSHALGNHQNHHQHHHHHHHHHHHPQQAYTVLAQNEQPKALGALTPESVCVAASHPPIASPPSAGNRVATSGRACKSASLLPAHSAKSSRSVENGANVRHASPTGSASSATGRIQGTATGAPGHTSSSFSSSSIPNLFSAWGASRQLSFFPSRLPSPIMERKLFLPAGADATGTKKASQACLTQPVATVASSIGSPDNRTASTGSRSPAIASLLDVDAPASDEKTTLRCSVAVDVRSPSDAPLHSTHTRHTQPETPGLTKRKDYHLTTSSASAIGTTASTTASVRSSLSPRQPVVMPCTRQCATSSREDATAYSSSHSSSSNICMPPFSPTLAHRMAALAKSSGQIGFLSAATSQASLLHTGRGVFSGGSARLDSSRCAGASSSADVSPVLPHRGSTVAAIKQRLFNEGLKIDLATPSAPSSPRGGHLTTASASAGGHGFAGFGFGVRRQIVGMTSSHAAWLLVGQSQSSSPSPTPPLLLSAASSQLICQQPQPQQPPPLTLTSPSPLPSPLPLPPPPPPPPPRRTRYRDYVRRKSRTRARCVAELWQAESVLRRVLFHMDGSHLLTLCTVCRAWHDCILAAGFWDRVALVIDLKQVNRAVLNALTRLSEHRLASPPDRRQPTAGQPLHAQIPDANRPLLAAPVGLSWHQQLHSVGTATERGAVESTPPSCASEMTVQLVRLFQLAARRRLASLVLERLSDAYVNQLICALAAVAGSGSGSGSGSGRPDSNSTDSETRQEMPVPVPVAGGGGAPGDETSLSSVNIFPTGSLDTV</sequence>
<dbReference type="AlphaFoldDB" id="A0A448WNP8"/>
<dbReference type="InterPro" id="IPR001810">
    <property type="entry name" value="F-box_dom"/>
</dbReference>
<dbReference type="Pfam" id="PF00646">
    <property type="entry name" value="F-box"/>
    <property type="match status" value="1"/>
</dbReference>
<proteinExistence type="predicted"/>
<evidence type="ECO:0000313" key="4">
    <source>
        <dbReference type="Proteomes" id="UP000784294"/>
    </source>
</evidence>
<feature type="compositionally biased region" description="Low complexity" evidence="1">
    <location>
        <begin position="23"/>
        <end position="38"/>
    </location>
</feature>
<dbReference type="Proteomes" id="UP000784294">
    <property type="component" value="Unassembled WGS sequence"/>
</dbReference>
<feature type="region of interest" description="Disordered" evidence="1">
    <location>
        <begin position="781"/>
        <end position="839"/>
    </location>
</feature>
<keyword evidence="4" id="KW-1185">Reference proteome</keyword>
<feature type="region of interest" description="Disordered" evidence="1">
    <location>
        <begin position="122"/>
        <end position="194"/>
    </location>
</feature>
<feature type="region of interest" description="Disordered" evidence="1">
    <location>
        <begin position="21"/>
        <end position="93"/>
    </location>
</feature>
<feature type="region of interest" description="Disordered" evidence="1">
    <location>
        <begin position="303"/>
        <end position="328"/>
    </location>
</feature>
<accession>A0A448WNP8</accession>
<feature type="non-terminal residue" evidence="3">
    <location>
        <position position="839"/>
    </location>
</feature>
<comment type="caution">
    <text evidence="3">The sequence shown here is derived from an EMBL/GenBank/DDBJ whole genome shotgun (WGS) entry which is preliminary data.</text>
</comment>
<name>A0A448WNP8_9PLAT</name>
<feature type="compositionally biased region" description="Polar residues" evidence="1">
    <location>
        <begin position="39"/>
        <end position="55"/>
    </location>
</feature>
<gene>
    <name evidence="3" type="ORF">PXEA_LOCUS9708</name>
</gene>
<protein>
    <recommendedName>
        <fullName evidence="2">F-box domain-containing protein</fullName>
    </recommendedName>
</protein>
<dbReference type="EMBL" id="CAAALY010027800">
    <property type="protein sequence ID" value="VEL16268.1"/>
    <property type="molecule type" value="Genomic_DNA"/>
</dbReference>
<evidence type="ECO:0000259" key="2">
    <source>
        <dbReference type="Pfam" id="PF00646"/>
    </source>
</evidence>
<feature type="compositionally biased region" description="Basic residues" evidence="1">
    <location>
        <begin position="74"/>
        <end position="90"/>
    </location>
</feature>
<evidence type="ECO:0000313" key="3">
    <source>
        <dbReference type="EMBL" id="VEL16268.1"/>
    </source>
</evidence>
<reference evidence="3" key="1">
    <citation type="submission" date="2018-11" db="EMBL/GenBank/DDBJ databases">
        <authorList>
            <consortium name="Pathogen Informatics"/>
        </authorList>
    </citation>
    <scope>NUCLEOTIDE SEQUENCE</scope>
</reference>
<feature type="compositionally biased region" description="Polar residues" evidence="1">
    <location>
        <begin position="823"/>
        <end position="839"/>
    </location>
</feature>
<organism evidence="3 4">
    <name type="scientific">Protopolystoma xenopodis</name>
    <dbReference type="NCBI Taxonomy" id="117903"/>
    <lineage>
        <taxon>Eukaryota</taxon>
        <taxon>Metazoa</taxon>
        <taxon>Spiralia</taxon>
        <taxon>Lophotrochozoa</taxon>
        <taxon>Platyhelminthes</taxon>
        <taxon>Monogenea</taxon>
        <taxon>Polyopisthocotylea</taxon>
        <taxon>Polystomatidea</taxon>
        <taxon>Polystomatidae</taxon>
        <taxon>Protopolystoma</taxon>
    </lineage>
</organism>
<dbReference type="CDD" id="cd09917">
    <property type="entry name" value="F-box_SF"/>
    <property type="match status" value="1"/>
</dbReference>
<feature type="region of interest" description="Disordered" evidence="1">
    <location>
        <begin position="553"/>
        <end position="592"/>
    </location>
</feature>
<feature type="compositionally biased region" description="Pro residues" evidence="1">
    <location>
        <begin position="559"/>
        <end position="588"/>
    </location>
</feature>